<evidence type="ECO:0000313" key="3">
    <source>
        <dbReference type="Proteomes" id="UP000240883"/>
    </source>
</evidence>
<dbReference type="OrthoDB" id="3796492at2759"/>
<feature type="non-terminal residue" evidence="2">
    <location>
        <position position="50"/>
    </location>
</feature>
<gene>
    <name evidence="2" type="ORF">BS50DRAFT_474156</name>
</gene>
<dbReference type="Proteomes" id="UP000240883">
    <property type="component" value="Unassembled WGS sequence"/>
</dbReference>
<protein>
    <recommendedName>
        <fullName evidence="1">HTH psq-type domain-containing protein</fullName>
    </recommendedName>
</protein>
<dbReference type="InterPro" id="IPR007889">
    <property type="entry name" value="HTH_Psq"/>
</dbReference>
<evidence type="ECO:0000259" key="1">
    <source>
        <dbReference type="Pfam" id="PF05225"/>
    </source>
</evidence>
<dbReference type="InterPro" id="IPR009057">
    <property type="entry name" value="Homeodomain-like_sf"/>
</dbReference>
<evidence type="ECO:0000313" key="2">
    <source>
        <dbReference type="EMBL" id="PSN58599.1"/>
    </source>
</evidence>
<organism evidence="2 3">
    <name type="scientific">Corynespora cassiicola Philippines</name>
    <dbReference type="NCBI Taxonomy" id="1448308"/>
    <lineage>
        <taxon>Eukaryota</taxon>
        <taxon>Fungi</taxon>
        <taxon>Dikarya</taxon>
        <taxon>Ascomycota</taxon>
        <taxon>Pezizomycotina</taxon>
        <taxon>Dothideomycetes</taxon>
        <taxon>Pleosporomycetidae</taxon>
        <taxon>Pleosporales</taxon>
        <taxon>Corynesporascaceae</taxon>
        <taxon>Corynespora</taxon>
    </lineage>
</organism>
<sequence length="50" mass="5674">MPPRQEQPSSTREENIIKALRTLKTNPSLSLRRAAAVYNVCPSTLHNRRA</sequence>
<dbReference type="EMBL" id="KZ678260">
    <property type="protein sequence ID" value="PSN58599.1"/>
    <property type="molecule type" value="Genomic_DNA"/>
</dbReference>
<dbReference type="SUPFAM" id="SSF46689">
    <property type="entry name" value="Homeodomain-like"/>
    <property type="match status" value="1"/>
</dbReference>
<dbReference type="GO" id="GO:0003677">
    <property type="term" value="F:DNA binding"/>
    <property type="evidence" value="ECO:0007669"/>
    <property type="project" value="InterPro"/>
</dbReference>
<feature type="domain" description="HTH psq-type" evidence="1">
    <location>
        <begin position="13"/>
        <end position="49"/>
    </location>
</feature>
<name>A0A2T2MZQ6_CORCC</name>
<dbReference type="AlphaFoldDB" id="A0A2T2MZQ6"/>
<keyword evidence="3" id="KW-1185">Reference proteome</keyword>
<dbReference type="Pfam" id="PF05225">
    <property type="entry name" value="HTH_psq"/>
    <property type="match status" value="1"/>
</dbReference>
<proteinExistence type="predicted"/>
<dbReference type="Gene3D" id="1.10.10.60">
    <property type="entry name" value="Homeodomain-like"/>
    <property type="match status" value="1"/>
</dbReference>
<reference evidence="2 3" key="1">
    <citation type="journal article" date="2018" name="Front. Microbiol.">
        <title>Genome-Wide Analysis of Corynespora cassiicola Leaf Fall Disease Putative Effectors.</title>
        <authorList>
            <person name="Lopez D."/>
            <person name="Ribeiro S."/>
            <person name="Label P."/>
            <person name="Fumanal B."/>
            <person name="Venisse J.S."/>
            <person name="Kohler A."/>
            <person name="de Oliveira R.R."/>
            <person name="Labutti K."/>
            <person name="Lipzen A."/>
            <person name="Lail K."/>
            <person name="Bauer D."/>
            <person name="Ohm R.A."/>
            <person name="Barry K.W."/>
            <person name="Spatafora J."/>
            <person name="Grigoriev I.V."/>
            <person name="Martin F.M."/>
            <person name="Pujade-Renaud V."/>
        </authorList>
    </citation>
    <scope>NUCLEOTIDE SEQUENCE [LARGE SCALE GENOMIC DNA]</scope>
    <source>
        <strain evidence="2 3">Philippines</strain>
    </source>
</reference>
<accession>A0A2T2MZQ6</accession>